<dbReference type="EMBL" id="QJKJ01009015">
    <property type="protein sequence ID" value="RDX77972.1"/>
    <property type="molecule type" value="Genomic_DNA"/>
</dbReference>
<feature type="non-terminal residue" evidence="2">
    <location>
        <position position="1"/>
    </location>
</feature>
<evidence type="ECO:0000256" key="1">
    <source>
        <dbReference type="SAM" id="Phobius"/>
    </source>
</evidence>
<feature type="transmembrane region" description="Helical" evidence="1">
    <location>
        <begin position="20"/>
        <end position="41"/>
    </location>
</feature>
<keyword evidence="1" id="KW-1133">Transmembrane helix</keyword>
<dbReference type="AlphaFoldDB" id="A0A371FI66"/>
<dbReference type="Proteomes" id="UP000257109">
    <property type="component" value="Unassembled WGS sequence"/>
</dbReference>
<proteinExistence type="predicted"/>
<keyword evidence="3" id="KW-1185">Reference proteome</keyword>
<organism evidence="2 3">
    <name type="scientific">Mucuna pruriens</name>
    <name type="common">Velvet bean</name>
    <name type="synonym">Dolichos pruriens</name>
    <dbReference type="NCBI Taxonomy" id="157652"/>
    <lineage>
        <taxon>Eukaryota</taxon>
        <taxon>Viridiplantae</taxon>
        <taxon>Streptophyta</taxon>
        <taxon>Embryophyta</taxon>
        <taxon>Tracheophyta</taxon>
        <taxon>Spermatophyta</taxon>
        <taxon>Magnoliopsida</taxon>
        <taxon>eudicotyledons</taxon>
        <taxon>Gunneridae</taxon>
        <taxon>Pentapetalae</taxon>
        <taxon>rosids</taxon>
        <taxon>fabids</taxon>
        <taxon>Fabales</taxon>
        <taxon>Fabaceae</taxon>
        <taxon>Papilionoideae</taxon>
        <taxon>50 kb inversion clade</taxon>
        <taxon>NPAAA clade</taxon>
        <taxon>indigoferoid/millettioid clade</taxon>
        <taxon>Phaseoleae</taxon>
        <taxon>Mucuna</taxon>
    </lineage>
</organism>
<name>A0A371FI66_MUCPR</name>
<keyword evidence="1" id="KW-0472">Membrane</keyword>
<keyword evidence="1" id="KW-0812">Transmembrane</keyword>
<gene>
    <name evidence="2" type="ORF">CR513_41818</name>
</gene>
<evidence type="ECO:0000313" key="3">
    <source>
        <dbReference type="Proteomes" id="UP000257109"/>
    </source>
</evidence>
<evidence type="ECO:0000313" key="2">
    <source>
        <dbReference type="EMBL" id="RDX77972.1"/>
    </source>
</evidence>
<comment type="caution">
    <text evidence="2">The sequence shown here is derived from an EMBL/GenBank/DDBJ whole genome shotgun (WGS) entry which is preliminary data.</text>
</comment>
<accession>A0A371FI66</accession>
<protein>
    <submittedName>
        <fullName evidence="2">Uncharacterized protein</fullName>
    </submittedName>
</protein>
<dbReference type="OrthoDB" id="2442898at2759"/>
<reference evidence="2" key="1">
    <citation type="submission" date="2018-05" db="EMBL/GenBank/DDBJ databases">
        <title>Draft genome of Mucuna pruriens seed.</title>
        <authorList>
            <person name="Nnadi N.E."/>
            <person name="Vos R."/>
            <person name="Hasami M.H."/>
            <person name="Devisetty U.K."/>
            <person name="Aguiy J.C."/>
        </authorList>
    </citation>
    <scope>NUCLEOTIDE SEQUENCE [LARGE SCALE GENOMIC DNA]</scope>
    <source>
        <strain evidence="2">JCA_2017</strain>
    </source>
</reference>
<sequence length="125" mass="14415">MQNSRSTLFVWNHAIPSSITQFFLVSTFVCAMFLYFALDALERGSSSKRKRGEVVKQKIMNGICKDRDVVIQEICNGIYGNVLPFNLVRSLLFVQMLKVVREYDKGLKPPTYNEVIVSFLKKMIR</sequence>